<accession>A0A4Y3WVI9</accession>
<evidence type="ECO:0008006" key="4">
    <source>
        <dbReference type="Google" id="ProtNLM"/>
    </source>
</evidence>
<gene>
    <name evidence="2" type="ORF">PHY01_50960</name>
</gene>
<name>A0A4Y3WVI9_9PSEU</name>
<dbReference type="Proteomes" id="UP000320338">
    <property type="component" value="Unassembled WGS sequence"/>
</dbReference>
<dbReference type="InterPro" id="IPR027417">
    <property type="entry name" value="P-loop_NTPase"/>
</dbReference>
<proteinExistence type="predicted"/>
<dbReference type="SUPFAM" id="SSF52540">
    <property type="entry name" value="P-loop containing nucleoside triphosphate hydrolases"/>
    <property type="match status" value="1"/>
</dbReference>
<feature type="coiled-coil region" evidence="1">
    <location>
        <begin position="877"/>
        <end position="914"/>
    </location>
</feature>
<sequence length="1355" mass="145264">MTVVADARWRPSRAGILNVYQYEDETLHFAGGRLLLRGVNGSGKSTAMNMLLPFLLEADTRRIDAAGEQTGVLKSWMLADNDETQRTGYLWIEFARPDPEAAGGTRHHTVGCGIRANRSTDRATTWWFSTPRRARIDFALTNGRVPLAVDALRAELGSEAVFAQNQVREYRAEVARRFFGGADPSGYFALLHQVRNPRVGDRIDADLPRRLLDALPPVPEEAVADAAQPLEDLESHRLNVRALAQTDRALNSMLETYRHYARRVLRVAAERAASAVTTARSALQQRGRLRAASDVADATEARLRDEVGQLEREHATADSTLAGLLDSDAYKQLAALLARRDQVRSLESEADTVEEVRNEAARRVRAAVDLVRSRRGRVDGDLKLVSDDLAAAARHSRVAGVAAPLPDAPVLRPRALRGGVEGPAPDTDPLAHVATAAVADAVRRRRADVTRVRELLVESEKQSEAAFRAGREAHAADQRADEARTAAAEARATAEAAGADHRAAVAAWWERLTEHVRAVPPAEPVGSASRLTVPAAADPGGEELRESARMRLVAASAAVVAAEAELEPALAAASLRLERATAHLAALDRELVAVREAQDLPLPRAAWQGAEPSDAVLFASVVDFLPGLDDGARAALEAACEAAGLLTATIRADGEVLAADGELLLGPGPAVEPNIAEVLGAAPLDGVDPVAVAAALTRIGLGASSAAALWVAQDGRFGAGPLRGRHGKPAAELIGAGARAAARLRRIVELEADLAVADGERLAHQQVHDALVEWRRVLRGLGGEIPDSRRVDDTVAVAAGAVQDAVRAGERAARVRTLAIEAERTAERAWATAETGAAEAGLRLEAEALDEIRGALVETDAVLRRLPDRVDTARRSLEDWASAADVWEAESERLEAAQDRAVDARDRATAARTALSATEASLGEEPERVAAQVEAAKARRDGLAEEIKARRAAHNQAIGAAATARSTALAAEGEVERSEQGCRDARAALLEVTRVPGLFPAARADEADDLPDLPDTVEGAAQLVAAVRAAVPDPQRPVDEDALDRSLRGVRDSLGAGWDAGTSRFGDGAPVAIEVSGPYGRRVLLAATEQVAADLRRSQGLLTAQQDQALRNLLHGRVAREVARALFEADELVRGMNTILRAVTTSLGIGVRLDWRHRGDLDPDTATALRLMAKDPDARSDGEDAAVRVAVSGLVEDARAADIDASYRDVIGRVLDYRSWHELRVYLRRPGRPDELLSRRSRLSEGEKKLVTYLPMAAAASVSATAHDPYEIGAPRLIMLDDAFAKVSEDNHEGLFSLLVGLDLDFIVTSERLFGTHASVPELAITEVLRDADLRTIALLHYHWDGRQRTELARA</sequence>
<dbReference type="NCBIfam" id="TIGR02680">
    <property type="entry name" value="TIGR02680 family protein"/>
    <property type="match status" value="1"/>
</dbReference>
<comment type="caution">
    <text evidence="2">The sequence shown here is derived from an EMBL/GenBank/DDBJ whole genome shotgun (WGS) entry which is preliminary data.</text>
</comment>
<feature type="coiled-coil region" evidence="1">
    <location>
        <begin position="570"/>
        <end position="597"/>
    </location>
</feature>
<dbReference type="InterPro" id="IPR013496">
    <property type="entry name" value="CHP02680"/>
</dbReference>
<organism evidence="2 3">
    <name type="scientific">Pseudonocardia hydrocarbonoxydans</name>
    <dbReference type="NCBI Taxonomy" id="76726"/>
    <lineage>
        <taxon>Bacteria</taxon>
        <taxon>Bacillati</taxon>
        <taxon>Actinomycetota</taxon>
        <taxon>Actinomycetes</taxon>
        <taxon>Pseudonocardiales</taxon>
        <taxon>Pseudonocardiaceae</taxon>
        <taxon>Pseudonocardia</taxon>
    </lineage>
</organism>
<evidence type="ECO:0000313" key="3">
    <source>
        <dbReference type="Proteomes" id="UP000320338"/>
    </source>
</evidence>
<keyword evidence="1" id="KW-0175">Coiled coil</keyword>
<keyword evidence="3" id="KW-1185">Reference proteome</keyword>
<dbReference type="Pfam" id="PF13558">
    <property type="entry name" value="SbcC_Walker_B"/>
    <property type="match status" value="1"/>
</dbReference>
<evidence type="ECO:0000313" key="2">
    <source>
        <dbReference type="EMBL" id="GEC22813.1"/>
    </source>
</evidence>
<evidence type="ECO:0000256" key="1">
    <source>
        <dbReference type="SAM" id="Coils"/>
    </source>
</evidence>
<protein>
    <recommendedName>
        <fullName evidence="4">TIGR02680 family protein</fullName>
    </recommendedName>
</protein>
<dbReference type="EMBL" id="BJNG01000058">
    <property type="protein sequence ID" value="GEC22813.1"/>
    <property type="molecule type" value="Genomic_DNA"/>
</dbReference>
<reference evidence="2 3" key="1">
    <citation type="submission" date="2019-06" db="EMBL/GenBank/DDBJ databases">
        <title>Whole genome shotgun sequence of Pseudonocardia hydrocarbonoxydans NBRC 14498.</title>
        <authorList>
            <person name="Hosoyama A."/>
            <person name="Uohara A."/>
            <person name="Ohji S."/>
            <person name="Ichikawa N."/>
        </authorList>
    </citation>
    <scope>NUCLEOTIDE SEQUENCE [LARGE SCALE GENOMIC DNA]</scope>
    <source>
        <strain evidence="2 3">NBRC 14498</strain>
    </source>
</reference>
<dbReference type="RefSeq" id="WP_170183977.1">
    <property type="nucleotide sequence ID" value="NZ_BAAARZ010000089.1"/>
</dbReference>